<comment type="similarity">
    <text evidence="3">Belongs to the UreF family.</text>
</comment>
<evidence type="ECO:0000256" key="1">
    <source>
        <dbReference type="ARBA" id="ARBA00022988"/>
    </source>
</evidence>
<keyword evidence="1" id="KW-0996">Nickel insertion</keyword>
<name>A0A6G1KW50_9PEZI</name>
<dbReference type="PANTHER" id="PTHR33620:SF1">
    <property type="entry name" value="UREASE ACCESSORY PROTEIN F"/>
    <property type="match status" value="1"/>
</dbReference>
<sequence length="232" mass="24282">HPLLLLSDSALPLGSFAFSSGLESHLAHTTPHPSLPTFQLFLHHTLTNTASTSLPYVLAAHQHAPALANLDNDFDASTLCAVARRASISQGRALLAVWERAFAGSGAVRDEVAGDVLGEFGRGVKVQAEGLQGHFAPVFGVVCRAMGVGEGDAAEVFLWGHVRAVLSAGVRAGVVGPYQSQAVLASGVLAGWVKGCVEREAGKGIEEAGVSVPVLDVWTGRHELLYSRIFNS</sequence>
<keyword evidence="5" id="KW-1185">Reference proteome</keyword>
<organism evidence="4 5">
    <name type="scientific">Teratosphaeria nubilosa</name>
    <dbReference type="NCBI Taxonomy" id="161662"/>
    <lineage>
        <taxon>Eukaryota</taxon>
        <taxon>Fungi</taxon>
        <taxon>Dikarya</taxon>
        <taxon>Ascomycota</taxon>
        <taxon>Pezizomycotina</taxon>
        <taxon>Dothideomycetes</taxon>
        <taxon>Dothideomycetidae</taxon>
        <taxon>Mycosphaerellales</taxon>
        <taxon>Teratosphaeriaceae</taxon>
        <taxon>Teratosphaeria</taxon>
    </lineage>
</organism>
<feature type="non-terminal residue" evidence="4">
    <location>
        <position position="1"/>
    </location>
</feature>
<dbReference type="Gene3D" id="1.10.4190.10">
    <property type="entry name" value="Urease accessory protein UreF"/>
    <property type="match status" value="1"/>
</dbReference>
<keyword evidence="2" id="KW-0143">Chaperone</keyword>
<proteinExistence type="inferred from homology"/>
<evidence type="ECO:0000256" key="2">
    <source>
        <dbReference type="ARBA" id="ARBA00023186"/>
    </source>
</evidence>
<dbReference type="OrthoDB" id="2550922at2759"/>
<dbReference type="GO" id="GO:0016151">
    <property type="term" value="F:nickel cation binding"/>
    <property type="evidence" value="ECO:0007669"/>
    <property type="project" value="InterPro"/>
</dbReference>
<dbReference type="AlphaFoldDB" id="A0A6G1KW50"/>
<dbReference type="PIRSF" id="PIRSF009467">
    <property type="entry name" value="Ureas_acces_UreF"/>
    <property type="match status" value="1"/>
</dbReference>
<evidence type="ECO:0000256" key="3">
    <source>
        <dbReference type="ARBA" id="ARBA00046339"/>
    </source>
</evidence>
<evidence type="ECO:0000313" key="4">
    <source>
        <dbReference type="EMBL" id="KAF2764274.1"/>
    </source>
</evidence>
<gene>
    <name evidence="4" type="ORF">EJ03DRAFT_240197</name>
</gene>
<dbReference type="Pfam" id="PF01730">
    <property type="entry name" value="UreF"/>
    <property type="match status" value="1"/>
</dbReference>
<reference evidence="4" key="1">
    <citation type="journal article" date="2020" name="Stud. Mycol.">
        <title>101 Dothideomycetes genomes: a test case for predicting lifestyles and emergence of pathogens.</title>
        <authorList>
            <person name="Haridas S."/>
            <person name="Albert R."/>
            <person name="Binder M."/>
            <person name="Bloem J."/>
            <person name="Labutti K."/>
            <person name="Salamov A."/>
            <person name="Andreopoulos B."/>
            <person name="Baker S."/>
            <person name="Barry K."/>
            <person name="Bills G."/>
            <person name="Bluhm B."/>
            <person name="Cannon C."/>
            <person name="Castanera R."/>
            <person name="Culley D."/>
            <person name="Daum C."/>
            <person name="Ezra D."/>
            <person name="Gonzalez J."/>
            <person name="Henrissat B."/>
            <person name="Kuo A."/>
            <person name="Liang C."/>
            <person name="Lipzen A."/>
            <person name="Lutzoni F."/>
            <person name="Magnuson J."/>
            <person name="Mondo S."/>
            <person name="Nolan M."/>
            <person name="Ohm R."/>
            <person name="Pangilinan J."/>
            <person name="Park H.-J."/>
            <person name="Ramirez L."/>
            <person name="Alfaro M."/>
            <person name="Sun H."/>
            <person name="Tritt A."/>
            <person name="Yoshinaga Y."/>
            <person name="Zwiers L.-H."/>
            <person name="Turgeon B."/>
            <person name="Goodwin S."/>
            <person name="Spatafora J."/>
            <person name="Crous P."/>
            <person name="Grigoriev I."/>
        </authorList>
    </citation>
    <scope>NUCLEOTIDE SEQUENCE</scope>
    <source>
        <strain evidence="4">CBS 116005</strain>
    </source>
</reference>
<dbReference type="EMBL" id="ML995931">
    <property type="protein sequence ID" value="KAF2764274.1"/>
    <property type="molecule type" value="Genomic_DNA"/>
</dbReference>
<protein>
    <submittedName>
        <fullName evidence="4">Urease accessory protein UreF</fullName>
    </submittedName>
</protein>
<dbReference type="InterPro" id="IPR038277">
    <property type="entry name" value="UreF_sf"/>
</dbReference>
<dbReference type="PANTHER" id="PTHR33620">
    <property type="entry name" value="UREASE ACCESSORY PROTEIN F"/>
    <property type="match status" value="1"/>
</dbReference>
<feature type="non-terminal residue" evidence="4">
    <location>
        <position position="232"/>
    </location>
</feature>
<dbReference type="InterPro" id="IPR002639">
    <property type="entry name" value="UreF"/>
</dbReference>
<accession>A0A6G1KW50</accession>
<evidence type="ECO:0000313" key="5">
    <source>
        <dbReference type="Proteomes" id="UP000799436"/>
    </source>
</evidence>
<dbReference type="Proteomes" id="UP000799436">
    <property type="component" value="Unassembled WGS sequence"/>
</dbReference>